<comment type="subcellular location">
    <subcellularLocation>
        <location evidence="1">Cell membrane</location>
        <topology evidence="1">Multi-pass membrane protein</topology>
    </subcellularLocation>
</comment>
<dbReference type="PANTHER" id="PTHR33908:SF3">
    <property type="entry name" value="UNDECAPRENYL PHOSPHATE-ALPHA-4-AMINO-4-DEOXY-L-ARABINOSE ARABINOSYL TRANSFERASE"/>
    <property type="match status" value="1"/>
</dbReference>
<dbReference type="EMBL" id="UINC01033066">
    <property type="protein sequence ID" value="SVB21759.1"/>
    <property type="molecule type" value="Genomic_DNA"/>
</dbReference>
<feature type="transmembrane region" description="Helical" evidence="8">
    <location>
        <begin position="114"/>
        <end position="131"/>
    </location>
</feature>
<dbReference type="GO" id="GO:0010041">
    <property type="term" value="P:response to iron(III) ion"/>
    <property type="evidence" value="ECO:0007669"/>
    <property type="project" value="TreeGrafter"/>
</dbReference>
<feature type="transmembrane region" description="Helical" evidence="8">
    <location>
        <begin position="69"/>
        <end position="102"/>
    </location>
</feature>
<evidence type="ECO:0000256" key="1">
    <source>
        <dbReference type="ARBA" id="ARBA00004651"/>
    </source>
</evidence>
<dbReference type="GO" id="GO:0005886">
    <property type="term" value="C:plasma membrane"/>
    <property type="evidence" value="ECO:0007669"/>
    <property type="project" value="UniProtKB-SubCell"/>
</dbReference>
<evidence type="ECO:0000256" key="4">
    <source>
        <dbReference type="ARBA" id="ARBA00022679"/>
    </source>
</evidence>
<feature type="transmembrane region" description="Helical" evidence="8">
    <location>
        <begin position="316"/>
        <end position="333"/>
    </location>
</feature>
<feature type="transmembrane region" description="Helical" evidence="8">
    <location>
        <begin position="294"/>
        <end position="310"/>
    </location>
</feature>
<evidence type="ECO:0000256" key="8">
    <source>
        <dbReference type="SAM" id="Phobius"/>
    </source>
</evidence>
<sequence length="491" mass="56626">MHAILNSKTFQIYFLVFLALLIFLGRQLDTGITNFDDAYYAQKAKEIYESGNLWVITLAGSPDFANPPLTFWCMALAYSIFGVSSFSAIFFPALFGVGVVVLTYRLADYFYKDSWISFISPLVLIFPGIFVDSSRRAMVDIPLAFFVTFSMFAFLKAKHHKQWYLVFGLATAGGILSKSVLGIFPLAIVFFYLFFNRQWKEMVNPFLILGILIALGLGFSWHIINWIQFGQNFINTHFGVLIFGRGFVGGIHALNFFGYSEDFLRNYWPWLPFALIGLYKFAKRGFVEKDENSILLFLWPTLIFLVMSTSKNHTMRYVIMIFPALSIIVAKTFSDWMDPFWKEKVLRGLLVIACLTALFVNSTPFQVKVTLAESSKEVRHLATIIKLNTPQNEKIGNFKLSYWNPKHAMLFYADRDLENPVTEREELLKRLHDNPKKYWLSNSEEFKSLNSEFPDKFYLIMGNSKYAFFTSSQNRALVNYDFSGMKTPNVK</sequence>
<protein>
    <recommendedName>
        <fullName evidence="9">Glycosyltransferase RgtA/B/C/D-like domain-containing protein</fullName>
    </recommendedName>
</protein>
<dbReference type="Pfam" id="PF13231">
    <property type="entry name" value="PMT_2"/>
    <property type="match status" value="1"/>
</dbReference>
<evidence type="ECO:0000259" key="9">
    <source>
        <dbReference type="Pfam" id="PF13231"/>
    </source>
</evidence>
<dbReference type="InterPro" id="IPR050297">
    <property type="entry name" value="LipidA_mod_glycosyltrf_83"/>
</dbReference>
<keyword evidence="3" id="KW-0328">Glycosyltransferase</keyword>
<keyword evidence="4" id="KW-0808">Transferase</keyword>
<evidence type="ECO:0000256" key="7">
    <source>
        <dbReference type="ARBA" id="ARBA00023136"/>
    </source>
</evidence>
<feature type="transmembrane region" description="Helical" evidence="8">
    <location>
        <begin position="345"/>
        <end position="365"/>
    </location>
</feature>
<organism evidence="10">
    <name type="scientific">marine metagenome</name>
    <dbReference type="NCBI Taxonomy" id="408172"/>
    <lineage>
        <taxon>unclassified sequences</taxon>
        <taxon>metagenomes</taxon>
        <taxon>ecological metagenomes</taxon>
    </lineage>
</organism>
<keyword evidence="7 8" id="KW-0472">Membrane</keyword>
<dbReference type="GO" id="GO:0016763">
    <property type="term" value="F:pentosyltransferase activity"/>
    <property type="evidence" value="ECO:0007669"/>
    <property type="project" value="TreeGrafter"/>
</dbReference>
<keyword evidence="5 8" id="KW-0812">Transmembrane</keyword>
<evidence type="ECO:0000256" key="6">
    <source>
        <dbReference type="ARBA" id="ARBA00022989"/>
    </source>
</evidence>
<dbReference type="InterPro" id="IPR038731">
    <property type="entry name" value="RgtA/B/C-like"/>
</dbReference>
<dbReference type="GO" id="GO:0008610">
    <property type="term" value="P:lipid biosynthetic process"/>
    <property type="evidence" value="ECO:0007669"/>
    <property type="project" value="UniProtKB-ARBA"/>
</dbReference>
<dbReference type="PANTHER" id="PTHR33908">
    <property type="entry name" value="MANNOSYLTRANSFERASE YKCB-RELATED"/>
    <property type="match status" value="1"/>
</dbReference>
<feature type="transmembrane region" description="Helical" evidence="8">
    <location>
        <begin position="137"/>
        <end position="155"/>
    </location>
</feature>
<accession>A0A382C7B8</accession>
<feature type="transmembrane region" description="Helical" evidence="8">
    <location>
        <begin position="12"/>
        <end position="28"/>
    </location>
</feature>
<gene>
    <name evidence="10" type="ORF">METZ01_LOCUS174613</name>
</gene>
<evidence type="ECO:0000256" key="2">
    <source>
        <dbReference type="ARBA" id="ARBA00022475"/>
    </source>
</evidence>
<feature type="domain" description="Glycosyltransferase RgtA/B/C/D-like" evidence="9">
    <location>
        <begin position="66"/>
        <end position="216"/>
    </location>
</feature>
<evidence type="ECO:0000256" key="5">
    <source>
        <dbReference type="ARBA" id="ARBA00022692"/>
    </source>
</evidence>
<feature type="transmembrane region" description="Helical" evidence="8">
    <location>
        <begin position="206"/>
        <end position="226"/>
    </location>
</feature>
<name>A0A382C7B8_9ZZZZ</name>
<evidence type="ECO:0000256" key="3">
    <source>
        <dbReference type="ARBA" id="ARBA00022676"/>
    </source>
</evidence>
<keyword evidence="6 8" id="KW-1133">Transmembrane helix</keyword>
<evidence type="ECO:0000313" key="10">
    <source>
        <dbReference type="EMBL" id="SVB21759.1"/>
    </source>
</evidence>
<keyword evidence="2" id="KW-1003">Cell membrane</keyword>
<reference evidence="10" key="1">
    <citation type="submission" date="2018-05" db="EMBL/GenBank/DDBJ databases">
        <authorList>
            <person name="Lanie J.A."/>
            <person name="Ng W.-L."/>
            <person name="Kazmierczak K.M."/>
            <person name="Andrzejewski T.M."/>
            <person name="Davidsen T.M."/>
            <person name="Wayne K.J."/>
            <person name="Tettelin H."/>
            <person name="Glass J.I."/>
            <person name="Rusch D."/>
            <person name="Podicherti R."/>
            <person name="Tsui H.-C.T."/>
            <person name="Winkler M.E."/>
        </authorList>
    </citation>
    <scope>NUCLEOTIDE SEQUENCE</scope>
</reference>
<proteinExistence type="predicted"/>
<feature type="transmembrane region" description="Helical" evidence="8">
    <location>
        <begin position="167"/>
        <end position="194"/>
    </location>
</feature>
<dbReference type="AlphaFoldDB" id="A0A382C7B8"/>
<feature type="transmembrane region" description="Helical" evidence="8">
    <location>
        <begin position="238"/>
        <end position="260"/>
    </location>
</feature>